<comment type="caution">
    <text evidence="4">The sequence shown here is derived from an EMBL/GenBank/DDBJ whole genome shotgun (WGS) entry which is preliminary data.</text>
</comment>
<sequence length="130" mass="15216">MKTVSNDDRCPCLSGERYEQCCGRFHRGDAVAPTAEQLMRSRYVAFVIGDADYLRRTWHTRTRPATLDLDPDLVWRRLEVLHTSGGGPFDYTGTVEFVAYYSDHGQRRSMREHSEFVRENGQWFYMDALR</sequence>
<dbReference type="HAMAP" id="MF_00612">
    <property type="entry name" value="UPF0225"/>
    <property type="match status" value="1"/>
</dbReference>
<dbReference type="OrthoDB" id="21421at2"/>
<evidence type="ECO:0000259" key="3">
    <source>
        <dbReference type="Pfam" id="PF17775"/>
    </source>
</evidence>
<dbReference type="SUPFAM" id="SSF103642">
    <property type="entry name" value="Sec-C motif"/>
    <property type="match status" value="1"/>
</dbReference>
<protein>
    <recommendedName>
        <fullName evidence="2">UPF0225 protein EGT50_06980</fullName>
    </recommendedName>
</protein>
<evidence type="ECO:0000313" key="4">
    <source>
        <dbReference type="EMBL" id="RVW04201.1"/>
    </source>
</evidence>
<dbReference type="InterPro" id="IPR048469">
    <property type="entry name" value="YchJ-like_M"/>
</dbReference>
<dbReference type="Pfam" id="PF02810">
    <property type="entry name" value="SEC-C"/>
    <property type="match status" value="1"/>
</dbReference>
<dbReference type="Pfam" id="PF17775">
    <property type="entry name" value="YchJ_M-like"/>
    <property type="match status" value="1"/>
</dbReference>
<proteinExistence type="inferred from homology"/>
<dbReference type="Proteomes" id="UP000283479">
    <property type="component" value="Unassembled WGS sequence"/>
</dbReference>
<evidence type="ECO:0000256" key="2">
    <source>
        <dbReference type="HAMAP-Rule" id="MF_00612"/>
    </source>
</evidence>
<keyword evidence="5" id="KW-1185">Reference proteome</keyword>
<gene>
    <name evidence="4" type="ORF">EGT50_06980</name>
</gene>
<dbReference type="Gene3D" id="3.10.450.50">
    <property type="match status" value="1"/>
</dbReference>
<dbReference type="SUPFAM" id="SSF54427">
    <property type="entry name" value="NTF2-like"/>
    <property type="match status" value="1"/>
</dbReference>
<feature type="domain" description="YchJ-like middle NTF2-like" evidence="3">
    <location>
        <begin position="34"/>
        <end position="128"/>
    </location>
</feature>
<dbReference type="EMBL" id="RKLO01000002">
    <property type="protein sequence ID" value="RVW04201.1"/>
    <property type="molecule type" value="Genomic_DNA"/>
</dbReference>
<dbReference type="InterPro" id="IPR023006">
    <property type="entry name" value="YchJ-like"/>
</dbReference>
<evidence type="ECO:0000256" key="1">
    <source>
        <dbReference type="ARBA" id="ARBA00010839"/>
    </source>
</evidence>
<organism evidence="4 5">
    <name type="scientific">Rhodococcus xishaensis</name>
    <dbReference type="NCBI Taxonomy" id="2487364"/>
    <lineage>
        <taxon>Bacteria</taxon>
        <taxon>Bacillati</taxon>
        <taxon>Actinomycetota</taxon>
        <taxon>Actinomycetes</taxon>
        <taxon>Mycobacteriales</taxon>
        <taxon>Nocardiaceae</taxon>
        <taxon>Rhodococcus</taxon>
    </lineage>
</organism>
<comment type="similarity">
    <text evidence="1 2">Belongs to the UPF0225 family.</text>
</comment>
<dbReference type="InterPro" id="IPR032710">
    <property type="entry name" value="NTF2-like_dom_sf"/>
</dbReference>
<name>A0A3S3AGQ1_9NOCA</name>
<dbReference type="AlphaFoldDB" id="A0A3S3AGQ1"/>
<reference evidence="4 5" key="1">
    <citation type="submission" date="2018-11" db="EMBL/GenBank/DDBJ databases">
        <title>Rhodococcus spongicola sp. nov. and Rhodococcus xishaensis sp. nov. from marine sponges.</title>
        <authorList>
            <person name="Li L."/>
            <person name="Lin H.W."/>
        </authorList>
    </citation>
    <scope>NUCLEOTIDE SEQUENCE [LARGE SCALE GENOMIC DNA]</scope>
    <source>
        <strain evidence="4 5">LHW51113</strain>
    </source>
</reference>
<dbReference type="InterPro" id="IPR004027">
    <property type="entry name" value="SEC_C_motif"/>
</dbReference>
<dbReference type="PANTHER" id="PTHR33747:SF1">
    <property type="entry name" value="ADENYLATE CYCLASE-ASSOCIATED CAP C-TERMINAL DOMAIN-CONTAINING PROTEIN"/>
    <property type="match status" value="1"/>
</dbReference>
<dbReference type="PANTHER" id="PTHR33747">
    <property type="entry name" value="UPF0225 PROTEIN SCO1677"/>
    <property type="match status" value="1"/>
</dbReference>
<accession>A0A3S3AGQ1</accession>
<evidence type="ECO:0000313" key="5">
    <source>
        <dbReference type="Proteomes" id="UP000283479"/>
    </source>
</evidence>
<dbReference type="RefSeq" id="WP_127951912.1">
    <property type="nucleotide sequence ID" value="NZ_RKLO01000002.1"/>
</dbReference>